<evidence type="ECO:0000256" key="1">
    <source>
        <dbReference type="SAM" id="Phobius"/>
    </source>
</evidence>
<dbReference type="OrthoDB" id="9812349at2"/>
<dbReference type="InterPro" id="IPR008523">
    <property type="entry name" value="DUF805"/>
</dbReference>
<evidence type="ECO:0000313" key="3">
    <source>
        <dbReference type="Proteomes" id="UP000038011"/>
    </source>
</evidence>
<keyword evidence="1" id="KW-1133">Transmembrane helix</keyword>
<dbReference type="EMBL" id="JXMU01000007">
    <property type="protein sequence ID" value="KPB01803.1"/>
    <property type="molecule type" value="Genomic_DNA"/>
</dbReference>
<feature type="transmembrane region" description="Helical" evidence="1">
    <location>
        <begin position="87"/>
        <end position="107"/>
    </location>
</feature>
<dbReference type="STRING" id="1514904.SU32_05350"/>
<dbReference type="Proteomes" id="UP000038011">
    <property type="component" value="Unassembled WGS sequence"/>
</dbReference>
<dbReference type="RefSeq" id="WP_053998323.1">
    <property type="nucleotide sequence ID" value="NZ_JXMU01000007.1"/>
</dbReference>
<dbReference type="PANTHER" id="PTHR34980:SF3">
    <property type="entry name" value="BLR8105 PROTEIN"/>
    <property type="match status" value="1"/>
</dbReference>
<sequence>MDLFTSFNGRISRKGFWLGFLAMVAVAVVAGLVMLQISPVASAGMNAAASDGIMVMLVQIAMALVITYFWSAIIVKRLHDRGKSAMPWAIVFVAPGILLQIMSIFEIGYSAEELAGTQIMIPGIGATVVTLVTVAVGLWMIVELGFLKGSPGDNAHGPSPLSETPATQAV</sequence>
<feature type="transmembrane region" description="Helical" evidence="1">
    <location>
        <begin position="119"/>
        <end position="142"/>
    </location>
</feature>
<dbReference type="Pfam" id="PF05656">
    <property type="entry name" value="DUF805"/>
    <property type="match status" value="1"/>
</dbReference>
<dbReference type="PANTHER" id="PTHR34980">
    <property type="entry name" value="INNER MEMBRANE PROTEIN-RELATED-RELATED"/>
    <property type="match status" value="1"/>
</dbReference>
<dbReference type="GO" id="GO:0005886">
    <property type="term" value="C:plasma membrane"/>
    <property type="evidence" value="ECO:0007669"/>
    <property type="project" value="TreeGrafter"/>
</dbReference>
<comment type="caution">
    <text evidence="2">The sequence shown here is derived from an EMBL/GenBank/DDBJ whole genome shotgun (WGS) entry which is preliminary data.</text>
</comment>
<reference evidence="2 3" key="1">
    <citation type="submission" date="2015-01" db="EMBL/GenBank/DDBJ databases">
        <title>Ahrensia donghaiensis sp. nov., a novel dimethylsulphoniopropionate-cleavage bacterium isolated from seawater and emended descriptions of the genus Ahrensia and Ahrensia kielensis.</title>
        <authorList>
            <person name="Liu J."/>
        </authorList>
    </citation>
    <scope>NUCLEOTIDE SEQUENCE [LARGE SCALE GENOMIC DNA]</scope>
    <source>
        <strain evidence="2 3">LZD062</strain>
    </source>
</reference>
<organism evidence="2 3">
    <name type="scientific">Ahrensia marina</name>
    <dbReference type="NCBI Taxonomy" id="1514904"/>
    <lineage>
        <taxon>Bacteria</taxon>
        <taxon>Pseudomonadati</taxon>
        <taxon>Pseudomonadota</taxon>
        <taxon>Alphaproteobacteria</taxon>
        <taxon>Hyphomicrobiales</taxon>
        <taxon>Ahrensiaceae</taxon>
        <taxon>Ahrensia</taxon>
    </lineage>
</organism>
<keyword evidence="1" id="KW-0472">Membrane</keyword>
<feature type="transmembrane region" description="Helical" evidence="1">
    <location>
        <begin position="53"/>
        <end position="75"/>
    </location>
</feature>
<protein>
    <recommendedName>
        <fullName evidence="4">DUF805 domain-containing protein</fullName>
    </recommendedName>
</protein>
<dbReference type="AlphaFoldDB" id="A0A0M9GNA7"/>
<proteinExistence type="predicted"/>
<name>A0A0M9GNA7_9HYPH</name>
<keyword evidence="3" id="KW-1185">Reference proteome</keyword>
<evidence type="ECO:0008006" key="4">
    <source>
        <dbReference type="Google" id="ProtNLM"/>
    </source>
</evidence>
<evidence type="ECO:0000313" key="2">
    <source>
        <dbReference type="EMBL" id="KPB01803.1"/>
    </source>
</evidence>
<feature type="transmembrane region" description="Helical" evidence="1">
    <location>
        <begin position="16"/>
        <end position="41"/>
    </location>
</feature>
<dbReference type="PATRIC" id="fig|1514904.3.peg.3092"/>
<gene>
    <name evidence="2" type="ORF">SU32_05350</name>
</gene>
<keyword evidence="1" id="KW-0812">Transmembrane</keyword>
<accession>A0A0M9GNA7</accession>